<keyword evidence="1" id="KW-0732">Signal</keyword>
<gene>
    <name evidence="2" type="ORF">C8P70_10789</name>
</gene>
<evidence type="ECO:0000313" key="3">
    <source>
        <dbReference type="Proteomes" id="UP000295215"/>
    </source>
</evidence>
<dbReference type="EMBL" id="SOAG01000007">
    <property type="protein sequence ID" value="TDS62119.1"/>
    <property type="molecule type" value="Genomic_DNA"/>
</dbReference>
<comment type="caution">
    <text evidence="2">The sequence shown here is derived from an EMBL/GenBank/DDBJ whole genome shotgun (WGS) entry which is preliminary data.</text>
</comment>
<proteinExistence type="predicted"/>
<evidence type="ECO:0000313" key="2">
    <source>
        <dbReference type="EMBL" id="TDS62119.1"/>
    </source>
</evidence>
<protein>
    <recommendedName>
        <fullName evidence="4">Lipoprotein</fullName>
    </recommendedName>
</protein>
<sequence length="159" mass="16953">MMKTFFKISIVATLFMFVACSSDDSGSCDEAALMTAYETAYDKYDEDPTDANCQAVVRVIKEALTNNCISKEDADDYGSGLPCYSSGGNTDVPSGGDECDSLKASATAALSAYNSNSNETNCQNAVEAIYNAFDEGCLSMAEAKGMAEDLPCFDINDYL</sequence>
<dbReference type="Proteomes" id="UP000295215">
    <property type="component" value="Unassembled WGS sequence"/>
</dbReference>
<feature type="chain" id="PRO_5020736849" description="Lipoprotein" evidence="1">
    <location>
        <begin position="22"/>
        <end position="159"/>
    </location>
</feature>
<evidence type="ECO:0000256" key="1">
    <source>
        <dbReference type="SAM" id="SignalP"/>
    </source>
</evidence>
<dbReference type="AlphaFoldDB" id="A0A4R7F8K7"/>
<accession>A0A4R7F8K7</accession>
<organism evidence="2 3">
    <name type="scientific">Myroides indicus</name>
    <dbReference type="NCBI Taxonomy" id="1323422"/>
    <lineage>
        <taxon>Bacteria</taxon>
        <taxon>Pseudomonadati</taxon>
        <taxon>Bacteroidota</taxon>
        <taxon>Flavobacteriia</taxon>
        <taxon>Flavobacteriales</taxon>
        <taxon>Flavobacteriaceae</taxon>
        <taxon>Myroides</taxon>
    </lineage>
</organism>
<keyword evidence="3" id="KW-1185">Reference proteome</keyword>
<evidence type="ECO:0008006" key="4">
    <source>
        <dbReference type="Google" id="ProtNLM"/>
    </source>
</evidence>
<name>A0A4R7F8K7_9FLAO</name>
<reference evidence="2 3" key="1">
    <citation type="submission" date="2019-03" db="EMBL/GenBank/DDBJ databases">
        <title>Genomic Encyclopedia of Archaeal and Bacterial Type Strains, Phase II (KMG-II): from individual species to whole genera.</title>
        <authorList>
            <person name="Goeker M."/>
        </authorList>
    </citation>
    <scope>NUCLEOTIDE SEQUENCE [LARGE SCALE GENOMIC DNA]</scope>
    <source>
        <strain evidence="2 3">DSM 28213</strain>
    </source>
</reference>
<feature type="signal peptide" evidence="1">
    <location>
        <begin position="1"/>
        <end position="21"/>
    </location>
</feature>
<dbReference type="PROSITE" id="PS51257">
    <property type="entry name" value="PROKAR_LIPOPROTEIN"/>
    <property type="match status" value="1"/>
</dbReference>
<dbReference type="RefSeq" id="WP_166666171.1">
    <property type="nucleotide sequence ID" value="NZ_SOAG01000007.1"/>
</dbReference>